<evidence type="ECO:0000256" key="9">
    <source>
        <dbReference type="ARBA" id="ARBA00023098"/>
    </source>
</evidence>
<feature type="transmembrane region" description="Helical" evidence="13 14">
    <location>
        <begin position="200"/>
        <end position="216"/>
    </location>
</feature>
<proteinExistence type="inferred from homology"/>
<evidence type="ECO:0000256" key="7">
    <source>
        <dbReference type="ARBA" id="ARBA00022824"/>
    </source>
</evidence>
<evidence type="ECO:0000256" key="10">
    <source>
        <dbReference type="ARBA" id="ARBA00023136"/>
    </source>
</evidence>
<feature type="compositionally biased region" description="Basic residues" evidence="15">
    <location>
        <begin position="415"/>
        <end position="425"/>
    </location>
</feature>
<comment type="subcellular location">
    <subcellularLocation>
        <location evidence="1">Endomembrane system</location>
        <topology evidence="1">Multi-pass membrane protein</topology>
    </subcellularLocation>
    <subcellularLocation>
        <location evidence="13 14">Endoplasmic reticulum membrane</location>
        <topology evidence="13 14">Multi-pass membrane protein</topology>
    </subcellularLocation>
</comment>
<keyword evidence="6 13" id="KW-0812">Transmembrane</keyword>
<keyword evidence="17" id="KW-1185">Reference proteome</keyword>
<feature type="region of interest" description="Disordered" evidence="15">
    <location>
        <begin position="1"/>
        <end position="33"/>
    </location>
</feature>
<dbReference type="GO" id="GO:0004608">
    <property type="term" value="F:phosphatidylethanolamine N-methyltransferase activity"/>
    <property type="evidence" value="ECO:0007669"/>
    <property type="project" value="UniProtKB-UniRule"/>
</dbReference>
<dbReference type="EMBL" id="SSOP01000401">
    <property type="protein sequence ID" value="KAB5588640.1"/>
    <property type="molecule type" value="Genomic_DNA"/>
</dbReference>
<gene>
    <name evidence="16" type="ORF">CTheo_7917</name>
</gene>
<feature type="compositionally biased region" description="Polar residues" evidence="15">
    <location>
        <begin position="922"/>
        <end position="938"/>
    </location>
</feature>
<comment type="catalytic activity">
    <reaction evidence="13 14">
        <text>a 1,2-diacyl-sn-glycero-3-phosphoethanolamine + S-adenosyl-L-methionine = a 1,2-diacyl-sn-glycero-3-phospho-N-methylethanolamine + S-adenosyl-L-homocysteine + H(+)</text>
        <dbReference type="Rhea" id="RHEA:11164"/>
        <dbReference type="ChEBI" id="CHEBI:15378"/>
        <dbReference type="ChEBI" id="CHEBI:57856"/>
        <dbReference type="ChEBI" id="CHEBI:59789"/>
        <dbReference type="ChEBI" id="CHEBI:64573"/>
        <dbReference type="ChEBI" id="CHEBI:64612"/>
        <dbReference type="EC" id="2.1.1.17"/>
    </reaction>
</comment>
<keyword evidence="12 13" id="KW-1208">Phospholipid metabolism</keyword>
<dbReference type="Proteomes" id="UP000383932">
    <property type="component" value="Unassembled WGS sequence"/>
</dbReference>
<keyword evidence="7 13" id="KW-0256">Endoplasmic reticulum</keyword>
<evidence type="ECO:0000256" key="13">
    <source>
        <dbReference type="HAMAP-Rule" id="MF_03217"/>
    </source>
</evidence>
<comment type="caution">
    <text evidence="16">The sequence shown here is derived from an EMBL/GenBank/DDBJ whole genome shotgun (WGS) entry which is preliminary data.</text>
</comment>
<evidence type="ECO:0000256" key="6">
    <source>
        <dbReference type="ARBA" id="ARBA00022692"/>
    </source>
</evidence>
<feature type="transmembrane region" description="Helical" evidence="13 14">
    <location>
        <begin position="85"/>
        <end position="108"/>
    </location>
</feature>
<feature type="region of interest" description="Disordered" evidence="15">
    <location>
        <begin position="916"/>
        <end position="938"/>
    </location>
</feature>
<keyword evidence="10 13" id="KW-0472">Membrane</keyword>
<keyword evidence="8 13" id="KW-1133">Transmembrane helix</keyword>
<dbReference type="GO" id="GO:0005789">
    <property type="term" value="C:endoplasmic reticulum membrane"/>
    <property type="evidence" value="ECO:0007669"/>
    <property type="project" value="UniProtKB-SubCell"/>
</dbReference>
<organism evidence="16 17">
    <name type="scientific">Ceratobasidium theobromae</name>
    <dbReference type="NCBI Taxonomy" id="1582974"/>
    <lineage>
        <taxon>Eukaryota</taxon>
        <taxon>Fungi</taxon>
        <taxon>Dikarya</taxon>
        <taxon>Basidiomycota</taxon>
        <taxon>Agaricomycotina</taxon>
        <taxon>Agaricomycetes</taxon>
        <taxon>Cantharellales</taxon>
        <taxon>Ceratobasidiaceae</taxon>
        <taxon>Ceratobasidium</taxon>
    </lineage>
</organism>
<evidence type="ECO:0000313" key="16">
    <source>
        <dbReference type="EMBL" id="KAB5588640.1"/>
    </source>
</evidence>
<dbReference type="Pfam" id="PF04191">
    <property type="entry name" value="PEMT"/>
    <property type="match status" value="2"/>
</dbReference>
<evidence type="ECO:0000256" key="1">
    <source>
        <dbReference type="ARBA" id="ARBA00004127"/>
    </source>
</evidence>
<feature type="region of interest" description="Disordered" evidence="15">
    <location>
        <begin position="347"/>
        <end position="388"/>
    </location>
</feature>
<feature type="region of interest" description="Disordered" evidence="15">
    <location>
        <begin position="405"/>
        <end position="425"/>
    </location>
</feature>
<evidence type="ECO:0000313" key="17">
    <source>
        <dbReference type="Proteomes" id="UP000383932"/>
    </source>
</evidence>
<evidence type="ECO:0000256" key="3">
    <source>
        <dbReference type="ARBA" id="ARBA00022603"/>
    </source>
</evidence>
<accession>A0A5N5QA22</accession>
<evidence type="ECO:0000256" key="8">
    <source>
        <dbReference type="ARBA" id="ARBA00022989"/>
    </source>
</evidence>
<dbReference type="PANTHER" id="PTHR32138:SF0">
    <property type="entry name" value="PHOSPHATIDYLETHANOLAMINE N-METHYLTRANSFERASE"/>
    <property type="match status" value="1"/>
</dbReference>
<keyword evidence="4 13" id="KW-0808">Transferase</keyword>
<evidence type="ECO:0000256" key="2">
    <source>
        <dbReference type="ARBA" id="ARBA00022516"/>
    </source>
</evidence>
<dbReference type="GO" id="GO:0032259">
    <property type="term" value="P:methylation"/>
    <property type="evidence" value="ECO:0007669"/>
    <property type="project" value="UniProtKB-KW"/>
</dbReference>
<reference evidence="16 17" key="1">
    <citation type="journal article" date="2019" name="Fungal Biol. Biotechnol.">
        <title>Draft genome sequence of fastidious pathogen Ceratobasidium theobromae, which causes vascular-streak dieback in Theobroma cacao.</title>
        <authorList>
            <person name="Ali S.S."/>
            <person name="Asman A."/>
            <person name="Shao J."/>
            <person name="Firmansyah A.P."/>
            <person name="Susilo A.W."/>
            <person name="Rosmana A."/>
            <person name="McMahon P."/>
            <person name="Junaid M."/>
            <person name="Guest D."/>
            <person name="Kheng T.Y."/>
            <person name="Meinhardt L.W."/>
            <person name="Bailey B.A."/>
        </authorList>
    </citation>
    <scope>NUCLEOTIDE SEQUENCE [LARGE SCALE GENOMIC DNA]</scope>
    <source>
        <strain evidence="16 17">CT2</strain>
    </source>
</reference>
<dbReference type="EC" id="2.1.1.17" evidence="13 14"/>
<dbReference type="PANTHER" id="PTHR32138">
    <property type="entry name" value="PHOSPHATIDYLETHANOLAMINE N-METHYLTRANSFERASE"/>
    <property type="match status" value="1"/>
</dbReference>
<comment type="similarity">
    <text evidence="13 14">Belongs to the class VI-like SAM-binding methyltransferase superfamily. CHO2 family.</text>
</comment>
<dbReference type="InterPro" id="IPR016219">
    <property type="entry name" value="Phosphatid-EA_MeTrfase_fun"/>
</dbReference>
<comment type="caution">
    <text evidence="13 14">Lacks conserved residue(s) required for the propagation of feature annotation.</text>
</comment>
<evidence type="ECO:0000256" key="5">
    <source>
        <dbReference type="ARBA" id="ARBA00022691"/>
    </source>
</evidence>
<dbReference type="PROSITE" id="PS51598">
    <property type="entry name" value="SAM_CHO2"/>
    <property type="match status" value="1"/>
</dbReference>
<protein>
    <recommendedName>
        <fullName evidence="13 14">Phosphatidylethanolamine N-methyltransferase</fullName>
        <shortName evidence="13">PE methyltransferase</shortName>
        <shortName evidence="13 14">PEAMT</shortName>
        <shortName evidence="13">PEMT</shortName>
        <ecNumber evidence="13 14">2.1.1.17</ecNumber>
    </recommendedName>
</protein>
<dbReference type="AlphaFoldDB" id="A0A5N5QA22"/>
<dbReference type="InterPro" id="IPR007318">
    <property type="entry name" value="Phopholipid_MeTrfase"/>
</dbReference>
<evidence type="ECO:0000256" key="14">
    <source>
        <dbReference type="RuleBase" id="RU361122"/>
    </source>
</evidence>
<keyword evidence="3 13" id="KW-0489">Methyltransferase</keyword>
<keyword evidence="2 13" id="KW-0444">Lipid biosynthesis</keyword>
<keyword evidence="9 13" id="KW-0443">Lipid metabolism</keyword>
<dbReference type="UniPathway" id="UPA00753"/>
<sequence length="996" mass="112480">MSAPPGLRRRKTALKGEEKLSPASNPDTAWGRTPSGQIFRIPTTQDVLTSLFHPLHPKSHLDLVNLGLLGGQIVLYFILPRAVSQVLFLIYFAFWRLAYDVGLGWVLTKQSKRRWIVRQVHARGWLDPKRRPKVYDWIRNELRNKMGSDYSFDALPVEYNTWLLFRQVVDIILINDFLSYCMFAFTVFRVPDGLGLGAHILRWLAGFALILFNLWVKTEAHHIVKDYGWYWGDVFFERGRLIPASSPDANDVFDTSLVFDGVFEMAPHPMYSVGYAGYYGLSLIVGSYSLFFVSLWAHAMQFGFLVWFENPHIERAYGQKQLIAVRTPLVPGTPLSVSVGLPEQPEADAWTDPAELSTPAHTDAETETETEADALSPSQSPTHPVPLQSLHSYKGGDNLVQIEGSSSAGSEFKARQTRPKHGRYKSMSKHDLTARYFRKDVVGFKNIDLLRASDLKLVLLTLYIVLPSLLPNTTATYFVHALAWRIFHSFFLGGILKAQSGSKWLVRHFVETYYYDREDGALEEAFTSWKQIYTTSLYGTYASFALLAWKTYSPPTEWTVGDQLLRHTFGVLLLGLHLWAAWQSFEILGVFGWFFGDFFISDYPAQLSYTGIYRFLNNPERTMSGAALFGLALISGNRAVFTLAVISVGAHWWFLSFVERPHMKKLYGDSIRKEAGLTKTLKSVANRNANVARVAHEVSGTFEKVYEDAAGAVEEFLSRSAPIISDVVQDTRVLLQQSRERLVITLVANNLSSFDVSKYHLSIVPTNPDGQLRFHVGEPIRVAWQAPPEHSKRDWIGIYRVGANSSNLVTKVNSMGAWVPVHDDQWDGDVPIQCDQQDLEDHGEVVFQKDQLPWQVGKYEVRYHHDGKYNVMSIAGPFEIYVTKPEELDFESVRHALLRIVTLCLDSDPSLVPLSAGIEPLSNDQRSSSKLTQPTSVRSDPDDFRFWSEGQAKRITNAVHAAFGVEYSPEVIMADANVTALANRVVNSLELLGQDL</sequence>
<dbReference type="Gene3D" id="2.60.40.2840">
    <property type="match status" value="1"/>
</dbReference>
<evidence type="ECO:0000256" key="11">
    <source>
        <dbReference type="ARBA" id="ARBA00023209"/>
    </source>
</evidence>
<dbReference type="PIRSF" id="PIRSF000383">
    <property type="entry name" value="PEAMT"/>
    <property type="match status" value="1"/>
</dbReference>
<dbReference type="HAMAP" id="MF_03217">
    <property type="entry name" value="PEMT"/>
    <property type="match status" value="1"/>
</dbReference>
<comment type="pathway">
    <text evidence="13 14">Phospholipid metabolism; phosphatidylcholine biosynthesis.</text>
</comment>
<evidence type="ECO:0000256" key="15">
    <source>
        <dbReference type="SAM" id="MobiDB-lite"/>
    </source>
</evidence>
<feature type="transmembrane region" description="Helical" evidence="13 14">
    <location>
        <begin position="168"/>
        <end position="188"/>
    </location>
</feature>
<keyword evidence="5 13" id="KW-0949">S-adenosyl-L-methionine</keyword>
<dbReference type="OrthoDB" id="4583at2759"/>
<evidence type="ECO:0000256" key="4">
    <source>
        <dbReference type="ARBA" id="ARBA00022679"/>
    </source>
</evidence>
<keyword evidence="11 13" id="KW-0594">Phospholipid biosynthesis</keyword>
<dbReference type="GO" id="GO:0006656">
    <property type="term" value="P:phosphatidylcholine biosynthetic process"/>
    <property type="evidence" value="ECO:0007669"/>
    <property type="project" value="UniProtKB-UniRule"/>
</dbReference>
<comment type="function">
    <text evidence="13 14">Catalyzes the first step of the methylation pathway of phosphatidylcholine biosynthesis, the SAM-dependent methylation of phosphatidylethanolamine (PE) to phosphatidylmonomethylethanolamine (PMME).</text>
</comment>
<evidence type="ECO:0000256" key="12">
    <source>
        <dbReference type="ARBA" id="ARBA00023264"/>
    </source>
</evidence>
<name>A0A5N5QA22_9AGAM</name>